<evidence type="ECO:0000313" key="2">
    <source>
        <dbReference type="Proteomes" id="UP000178109"/>
    </source>
</evidence>
<dbReference type="EMBL" id="MHKO01000019">
    <property type="protein sequence ID" value="OGY92574.1"/>
    <property type="molecule type" value="Genomic_DNA"/>
</dbReference>
<organism evidence="1 2">
    <name type="scientific">Candidatus Komeilibacteria bacterium RIFCSPLOWO2_02_FULL_48_11</name>
    <dbReference type="NCBI Taxonomy" id="1798553"/>
    <lineage>
        <taxon>Bacteria</taxon>
        <taxon>Candidatus Komeiliibacteriota</taxon>
    </lineage>
</organism>
<reference evidence="1 2" key="1">
    <citation type="journal article" date="2016" name="Nat. Commun.">
        <title>Thousands of microbial genomes shed light on interconnected biogeochemical processes in an aquifer system.</title>
        <authorList>
            <person name="Anantharaman K."/>
            <person name="Brown C.T."/>
            <person name="Hug L.A."/>
            <person name="Sharon I."/>
            <person name="Castelle C.J."/>
            <person name="Probst A.J."/>
            <person name="Thomas B.C."/>
            <person name="Singh A."/>
            <person name="Wilkins M.J."/>
            <person name="Karaoz U."/>
            <person name="Brodie E.L."/>
            <person name="Williams K.H."/>
            <person name="Hubbard S.S."/>
            <person name="Banfield J.F."/>
        </authorList>
    </citation>
    <scope>NUCLEOTIDE SEQUENCE [LARGE SCALE GENOMIC DNA]</scope>
</reference>
<protein>
    <submittedName>
        <fullName evidence="1">Uncharacterized protein</fullName>
    </submittedName>
</protein>
<name>A0A1G2BTV5_9BACT</name>
<dbReference type="Proteomes" id="UP000178109">
    <property type="component" value="Unassembled WGS sequence"/>
</dbReference>
<dbReference type="STRING" id="1798553.A3H70_00765"/>
<dbReference type="Gene3D" id="3.40.50.2020">
    <property type="match status" value="1"/>
</dbReference>
<sequence>MREALKTHGDHPSWVNGEPDPVRHTYWGVDNVATNGDSKIETAEKLAQQGYPVKQMGWFIFVDRQQGAVERLKRLGFERLVVAYNLLDITFAFGELGLWPKSAVQAVEEEIKAHQALTKG</sequence>
<proteinExistence type="predicted"/>
<accession>A0A1G2BTV5</accession>
<comment type="caution">
    <text evidence="1">The sequence shown here is derived from an EMBL/GenBank/DDBJ whole genome shotgun (WGS) entry which is preliminary data.</text>
</comment>
<gene>
    <name evidence="1" type="ORF">A3H70_00765</name>
</gene>
<evidence type="ECO:0000313" key="1">
    <source>
        <dbReference type="EMBL" id="OGY92574.1"/>
    </source>
</evidence>
<dbReference type="InterPro" id="IPR029057">
    <property type="entry name" value="PRTase-like"/>
</dbReference>
<dbReference type="AlphaFoldDB" id="A0A1G2BTV5"/>